<protein>
    <submittedName>
        <fullName evidence="1">Uncharacterized protein</fullName>
    </submittedName>
</protein>
<reference evidence="1" key="2">
    <citation type="submission" date="2025-08" db="UniProtKB">
        <authorList>
            <consortium name="EnsemblFungi"/>
        </authorList>
    </citation>
    <scope>IDENTIFICATION</scope>
    <source>
        <strain evidence="1">4287 / CBS 123668 / FGSC 9935 / NRRL 34936</strain>
    </source>
</reference>
<dbReference type="EnsemblFungi" id="FOXG_16810T0">
    <property type="protein sequence ID" value="FOXG_16810P0"/>
    <property type="gene ID" value="FOXG_16810"/>
</dbReference>
<organism evidence="1 2">
    <name type="scientific">Fusarium oxysporum (strain Fo5176)</name>
    <name type="common">Fusarium vascular wilt</name>
    <dbReference type="NCBI Taxonomy" id="660025"/>
    <lineage>
        <taxon>Eukaryota</taxon>
        <taxon>Fungi</taxon>
        <taxon>Dikarya</taxon>
        <taxon>Ascomycota</taxon>
        <taxon>Pezizomycotina</taxon>
        <taxon>Sordariomycetes</taxon>
        <taxon>Hypocreomycetidae</taxon>
        <taxon>Hypocreales</taxon>
        <taxon>Nectriaceae</taxon>
        <taxon>Fusarium</taxon>
        <taxon>Fusarium oxysporum species complex</taxon>
    </lineage>
</organism>
<proteinExistence type="predicted"/>
<dbReference type="AlphaFoldDB" id="A0A0D2YJU4"/>
<dbReference type="Proteomes" id="UP000002489">
    <property type="component" value="Unassembled WGS sequence"/>
</dbReference>
<evidence type="ECO:0000313" key="2">
    <source>
        <dbReference type="Proteomes" id="UP000002489"/>
    </source>
</evidence>
<reference evidence="2" key="1">
    <citation type="journal article" date="2012" name="Mol. Plant Microbe Interact.">
        <title>A highly conserved effector in Fusarium oxysporum is required for full virulence on Arabidopsis.</title>
        <authorList>
            <person name="Thatcher L.F."/>
            <person name="Gardiner D.M."/>
            <person name="Kazan K."/>
            <person name="Manners J."/>
        </authorList>
    </citation>
    <scope>NUCLEOTIDE SEQUENCE [LARGE SCALE GENOMIC DNA]</scope>
    <source>
        <strain evidence="2">Fo5176</strain>
    </source>
</reference>
<accession>A0A0D2YJU4</accession>
<name>A0A0D2YJU4_FUSOF</name>
<evidence type="ECO:0000313" key="1">
    <source>
        <dbReference type="EnsemblFungi" id="FOXG_16810P0"/>
    </source>
</evidence>
<sequence length="180" mass="19323">MVVAGAIADTSLRHSNLVSGKAELELDGRHEFMSCPTSVGKRLLFSGAPCFHANLGAAAPGSRQVKVSASCCAIWSYPQIVRAEVSIVGGGVSPQDQFIPQVVTVIPEKPGSGAERGKARSKSDMSNQKMIMLRLNSFGEYKRSRDSRMAEADEGVENKTCRDGAIDTRLCVAHLMVLRT</sequence>